<organism evidence="3 4">
    <name type="scientific">Arachidicoccus soli</name>
    <dbReference type="NCBI Taxonomy" id="2341117"/>
    <lineage>
        <taxon>Bacteria</taxon>
        <taxon>Pseudomonadati</taxon>
        <taxon>Bacteroidota</taxon>
        <taxon>Chitinophagia</taxon>
        <taxon>Chitinophagales</taxon>
        <taxon>Chitinophagaceae</taxon>
        <taxon>Arachidicoccus</taxon>
    </lineage>
</organism>
<reference evidence="3 4" key="1">
    <citation type="submission" date="2018-09" db="EMBL/GenBank/DDBJ databases">
        <title>Arachidicoccus sp. nov., a bacterium isolated from soil.</title>
        <authorList>
            <person name="Weon H.-Y."/>
            <person name="Kwon S.-W."/>
            <person name="Lee S.A."/>
        </authorList>
    </citation>
    <scope>NUCLEOTIDE SEQUENCE [LARGE SCALE GENOMIC DNA]</scope>
    <source>
        <strain evidence="3 4">KIS59-12</strain>
    </source>
</reference>
<dbReference type="RefSeq" id="WP_119986458.1">
    <property type="nucleotide sequence ID" value="NZ_CP032489.1"/>
</dbReference>
<dbReference type="InterPro" id="IPR002104">
    <property type="entry name" value="Integrase_catalytic"/>
</dbReference>
<dbReference type="EMBL" id="CP032489">
    <property type="protein sequence ID" value="AYD47390.1"/>
    <property type="molecule type" value="Genomic_DNA"/>
</dbReference>
<dbReference type="SUPFAM" id="SSF56349">
    <property type="entry name" value="DNA breaking-rejoining enzymes"/>
    <property type="match status" value="1"/>
</dbReference>
<evidence type="ECO:0000313" key="3">
    <source>
        <dbReference type="EMBL" id="AYD47390.1"/>
    </source>
</evidence>
<sequence length="411" mass="46918">MDTSNLRNTYQMLMGFLIENGYKKDSLSQTKKCIRLALEAGTSPEITSYEDLFYLEVIKRGYKPEEGRYKSLRAYMGNVKQFDQKGIYPRGMNHKNGFLRPPSLYDQLNTFFQTAIDYHFEFGGLHGKQKKTVWTEARAAMNFFKHIQDRGAATFHDIENKMVYTFFFNGEKQIRGKDYCSLVKAVLKTAVPLSGESVQKILEMLPAIKWGKKNFQYLKQAESTKIRECLTKEDSGLTHLERSIGWLLYFLGLRGTDITKLKFGNIDWNHDQIHLVQSKTGEPLSVPMNAAIGNELFDYITSERPENATNTIMLSQSRPHGELRRLSGIVSRIFEKSGVRIEGGSKGVRVLRHHLVTYLLSHGIECDVVSSIVGHRSPESIKPYADADIEHLRECSISIAAFPVHNKLFTI</sequence>
<keyword evidence="4" id="KW-1185">Reference proteome</keyword>
<dbReference type="InterPro" id="IPR013762">
    <property type="entry name" value="Integrase-like_cat_sf"/>
</dbReference>
<keyword evidence="1" id="KW-0233">DNA recombination</keyword>
<dbReference type="AlphaFoldDB" id="A0A386HPH0"/>
<dbReference type="Pfam" id="PF00589">
    <property type="entry name" value="Phage_integrase"/>
    <property type="match status" value="1"/>
</dbReference>
<dbReference type="GO" id="GO:0003677">
    <property type="term" value="F:DNA binding"/>
    <property type="evidence" value="ECO:0007669"/>
    <property type="project" value="InterPro"/>
</dbReference>
<proteinExistence type="predicted"/>
<dbReference type="KEGG" id="ark:D6B99_07070"/>
<evidence type="ECO:0000313" key="4">
    <source>
        <dbReference type="Proteomes" id="UP000266118"/>
    </source>
</evidence>
<evidence type="ECO:0000259" key="2">
    <source>
        <dbReference type="PROSITE" id="PS51898"/>
    </source>
</evidence>
<dbReference type="InterPro" id="IPR011010">
    <property type="entry name" value="DNA_brk_join_enz"/>
</dbReference>
<dbReference type="PROSITE" id="PS51898">
    <property type="entry name" value="TYR_RECOMBINASE"/>
    <property type="match status" value="1"/>
</dbReference>
<accession>A0A386HPH0</accession>
<name>A0A386HPH0_9BACT</name>
<dbReference type="Proteomes" id="UP000266118">
    <property type="component" value="Chromosome"/>
</dbReference>
<dbReference type="Gene3D" id="1.10.443.10">
    <property type="entry name" value="Intergrase catalytic core"/>
    <property type="match status" value="1"/>
</dbReference>
<gene>
    <name evidence="3" type="ORF">D6B99_07070</name>
</gene>
<dbReference type="GO" id="GO:0015074">
    <property type="term" value="P:DNA integration"/>
    <property type="evidence" value="ECO:0007669"/>
    <property type="project" value="InterPro"/>
</dbReference>
<protein>
    <recommendedName>
        <fullName evidence="2">Tyr recombinase domain-containing protein</fullName>
    </recommendedName>
</protein>
<evidence type="ECO:0000256" key="1">
    <source>
        <dbReference type="ARBA" id="ARBA00023172"/>
    </source>
</evidence>
<feature type="domain" description="Tyr recombinase" evidence="2">
    <location>
        <begin position="213"/>
        <end position="397"/>
    </location>
</feature>
<dbReference type="OrthoDB" id="9785687at2"/>
<dbReference type="GO" id="GO:0006310">
    <property type="term" value="P:DNA recombination"/>
    <property type="evidence" value="ECO:0007669"/>
    <property type="project" value="UniProtKB-KW"/>
</dbReference>